<feature type="transmembrane region" description="Helical" evidence="4">
    <location>
        <begin position="506"/>
        <end position="529"/>
    </location>
</feature>
<keyword evidence="4" id="KW-0812">Transmembrane</keyword>
<dbReference type="Gene3D" id="1.20.120.20">
    <property type="entry name" value="Apolipoprotein"/>
    <property type="match status" value="1"/>
</dbReference>
<organism evidence="6">
    <name type="scientific">Firmicutes phage HS18</name>
    <dbReference type="NCBI Taxonomy" id="3056396"/>
    <lineage>
        <taxon>Viruses</taxon>
    </lineage>
</organism>
<evidence type="ECO:0000256" key="2">
    <source>
        <dbReference type="SAM" id="Coils"/>
    </source>
</evidence>
<dbReference type="Pfam" id="PF10145">
    <property type="entry name" value="PhageMin_Tail"/>
    <property type="match status" value="1"/>
</dbReference>
<evidence type="ECO:0000256" key="3">
    <source>
        <dbReference type="SAM" id="MobiDB-lite"/>
    </source>
</evidence>
<keyword evidence="2" id="KW-0175">Coiled coil</keyword>
<dbReference type="NCBIfam" id="TIGR01760">
    <property type="entry name" value="tape_meas_TP901"/>
    <property type="match status" value="1"/>
</dbReference>
<feature type="coiled-coil region" evidence="2">
    <location>
        <begin position="23"/>
        <end position="123"/>
    </location>
</feature>
<keyword evidence="4" id="KW-0472">Membrane</keyword>
<reference evidence="6" key="1">
    <citation type="submission" date="2023-04" db="EMBL/GenBank/DDBJ databases">
        <title>The human skin virome in hidradenitis suppurativa patients.</title>
        <authorList>
            <person name="Jansen D."/>
        </authorList>
    </citation>
    <scope>NUCLEOTIDE SEQUENCE</scope>
    <source>
        <strain evidence="6">VC4_HSPhageC</strain>
    </source>
</reference>
<evidence type="ECO:0000256" key="4">
    <source>
        <dbReference type="SAM" id="Phobius"/>
    </source>
</evidence>
<name>A0AA50A7A0_9VIRU</name>
<protein>
    <submittedName>
        <fullName evidence="6">Minor tail protein</fullName>
    </submittedName>
</protein>
<keyword evidence="4" id="KW-1133">Transmembrane helix</keyword>
<feature type="transmembrane region" description="Helical" evidence="4">
    <location>
        <begin position="476"/>
        <end position="494"/>
    </location>
</feature>
<dbReference type="InterPro" id="IPR010090">
    <property type="entry name" value="Phage_tape_meas"/>
</dbReference>
<accession>A0AA50A7A0</accession>
<evidence type="ECO:0000259" key="5">
    <source>
        <dbReference type="Pfam" id="PF10145"/>
    </source>
</evidence>
<proteinExistence type="predicted"/>
<evidence type="ECO:0000256" key="1">
    <source>
        <dbReference type="ARBA" id="ARBA00022612"/>
    </source>
</evidence>
<feature type="domain" description="Phage tail tape measure protein" evidence="5">
    <location>
        <begin position="208"/>
        <end position="374"/>
    </location>
</feature>
<keyword evidence="1" id="KW-1188">Viral release from host cell</keyword>
<sequence>MAGNIKGITIEIDGNTTKFDRAIKDSNKEVNSLNKELKNIDSSLKFNPGNVELLSQKQELLKQKTQAAKEKLDALKAAQVDVEQQFANGEIDQGQYNKFQQEVIKAESQVKTFNDQLKATQKELKGLQGFEGAMNKIGDGFKKAGDKMSKVGGEMSKKLTAPIVAIGTAAGAAWKGIDDALDTIVTKTGATGDAMKGFEENFRNVFTSMPVDAQQVGDAIGELNTQFGLTGETLEQATTQMVQFATINGADITNSTIAAKQAMEQFGASAEELPGFLDTVTAAAQATGQSTDFIFEAVRKGAPQLKDMGLEMNDAAMLMAKFQQAGMESSNVLNSLTKSQVKFAKDGKTLRQGIEEFFKAVEQGGGSVGVINQASKIFGSKNGPLMVKAIQNGIVSLDDFTASGQDFSGTVAETFNATQDPIDQFKTAMNNLKMLGADVFTSIQEAAAPVLEALVEKLKSLSNAWKNLSPETQQTIVKVGLIVAAIGPVLVILGKITSGIGAVIKAIGALSNPIGLVAVAVGAAVVLIIKHWDEIKAAWESTKKFLVDTWNSIKEEAEKIWTPIKEFFEATWTAIKTVAETTWNGIKTFLENIWKGIKAVCETIWNGIKLYYETMWKIVSTLFTTVWNGIKTTLETVWNTLKSTAETVWNSIKDSIIKPISDAAQSVWDKAKEMARNFVNAVTHLPQEIGNIFKNIYESVKNWMDKAISKIGEFFGFKSKAERESGSGGGGGNYTPARTRSGGGPARAYRSAVDVTGVSWYDKGGIFKSPTVIGVGEKRPEFVGALDDLRKIFREEAGKGYTIKIDKLEVREEADIDKIARKLYELQKREARGRALC</sequence>
<dbReference type="PANTHER" id="PTHR37813">
    <property type="entry name" value="FELS-2 PROPHAGE PROTEIN"/>
    <property type="match status" value="1"/>
</dbReference>
<evidence type="ECO:0000313" key="6">
    <source>
        <dbReference type="EMBL" id="WLJ26365.1"/>
    </source>
</evidence>
<dbReference type="PANTHER" id="PTHR37813:SF1">
    <property type="entry name" value="FELS-2 PROPHAGE PROTEIN"/>
    <property type="match status" value="1"/>
</dbReference>
<feature type="region of interest" description="Disordered" evidence="3">
    <location>
        <begin position="722"/>
        <end position="746"/>
    </location>
</feature>
<dbReference type="EMBL" id="OQ890326">
    <property type="protein sequence ID" value="WLJ26365.1"/>
    <property type="molecule type" value="Genomic_DNA"/>
</dbReference>